<accession>A0A066UVP4</accession>
<dbReference type="Proteomes" id="UP000027219">
    <property type="component" value="Unassembled WGS sequence"/>
</dbReference>
<organism evidence="3 4">
    <name type="scientific">Vibrio fortis</name>
    <dbReference type="NCBI Taxonomy" id="212667"/>
    <lineage>
        <taxon>Bacteria</taxon>
        <taxon>Pseudomonadati</taxon>
        <taxon>Pseudomonadota</taxon>
        <taxon>Gammaproteobacteria</taxon>
        <taxon>Vibrionales</taxon>
        <taxon>Vibrionaceae</taxon>
        <taxon>Vibrio</taxon>
    </lineage>
</organism>
<dbReference type="GO" id="GO:0016758">
    <property type="term" value="F:hexosyltransferase activity"/>
    <property type="evidence" value="ECO:0007669"/>
    <property type="project" value="TreeGrafter"/>
</dbReference>
<dbReference type="OrthoDB" id="9768937at2"/>
<gene>
    <name evidence="3" type="ORF">VFDL14_04590</name>
</gene>
<dbReference type="AlphaFoldDB" id="A0A066UVP4"/>
<feature type="domain" description="Glycosyltransferase subfamily 4-like N-terminal" evidence="2">
    <location>
        <begin position="18"/>
        <end position="172"/>
    </location>
</feature>
<feature type="domain" description="Glycosyl transferase family 1" evidence="1">
    <location>
        <begin position="183"/>
        <end position="342"/>
    </location>
</feature>
<dbReference type="Gene3D" id="3.40.50.2000">
    <property type="entry name" value="Glycogen Phosphorylase B"/>
    <property type="match status" value="2"/>
</dbReference>
<evidence type="ECO:0000259" key="2">
    <source>
        <dbReference type="Pfam" id="PF13439"/>
    </source>
</evidence>
<evidence type="ECO:0000313" key="3">
    <source>
        <dbReference type="EMBL" id="KDN30017.1"/>
    </source>
</evidence>
<dbReference type="SUPFAM" id="SSF53756">
    <property type="entry name" value="UDP-Glycosyltransferase/glycogen phosphorylase"/>
    <property type="match status" value="1"/>
</dbReference>
<keyword evidence="3" id="KW-0328">Glycosyltransferase</keyword>
<reference evidence="3 4" key="1">
    <citation type="submission" date="2014-02" db="EMBL/GenBank/DDBJ databases">
        <title>Vibrio fortis Dalian14 Genome Sequencing.</title>
        <authorList>
            <person name="Wang Y."/>
            <person name="Song L."/>
            <person name="Liu G."/>
            <person name="Ding J."/>
        </authorList>
    </citation>
    <scope>NUCLEOTIDE SEQUENCE [LARGE SCALE GENOMIC DNA]</scope>
    <source>
        <strain evidence="3 4">Dalian14</strain>
    </source>
</reference>
<protein>
    <submittedName>
        <fullName evidence="3">Galactosyltransferase</fullName>
    </submittedName>
</protein>
<sequence length="390" mass="43693">MNNYKNILFVHYGDNWIRGSEACLINLIASLNKAKFRPVVWSNCQPLADHFKKQSIPTVYTPFKLLLGWSAPRFNLYQWGVQLKQAISLIKQHDIDIVHINSGAPCQWMCIAAKLCGIPVVTQLHSDYQLRDRFTLGLHLSPNIACVSHDISKGLLDDGYPQDQLCVIHNGVVQHRTTNRGVRAELNIPQSSFVFITVGSLIVRKGVDLIIQSLNRIQGEKDAHLVVIGDGEDRDNLIALVNDLGLTCKVHFVGEREDVADWLCSNVDAFISGARYEAFGLVLAEAGLAKLPVIAPRVGGIPEFIRHNRTGLLFDPSNPIDEMSLQMTRLMSDAALRTDLSTQLYHLSHSKLTVEANTQQFERLYSKVIRKNDSSSLLNGLKPLVRWAFH</sequence>
<dbReference type="Pfam" id="PF13439">
    <property type="entry name" value="Glyco_transf_4"/>
    <property type="match status" value="1"/>
</dbReference>
<dbReference type="EMBL" id="JFFR01000002">
    <property type="protein sequence ID" value="KDN30017.1"/>
    <property type="molecule type" value="Genomic_DNA"/>
</dbReference>
<dbReference type="PANTHER" id="PTHR45947">
    <property type="entry name" value="SULFOQUINOVOSYL TRANSFERASE SQD2"/>
    <property type="match status" value="1"/>
</dbReference>
<name>A0A066UVP4_9VIBR</name>
<keyword evidence="4" id="KW-1185">Reference proteome</keyword>
<dbReference type="InterPro" id="IPR001296">
    <property type="entry name" value="Glyco_trans_1"/>
</dbReference>
<dbReference type="Pfam" id="PF00534">
    <property type="entry name" value="Glycos_transf_1"/>
    <property type="match status" value="1"/>
</dbReference>
<dbReference type="InterPro" id="IPR028098">
    <property type="entry name" value="Glyco_trans_4-like_N"/>
</dbReference>
<dbReference type="CDD" id="cd03801">
    <property type="entry name" value="GT4_PimA-like"/>
    <property type="match status" value="1"/>
</dbReference>
<comment type="caution">
    <text evidence="3">The sequence shown here is derived from an EMBL/GenBank/DDBJ whole genome shotgun (WGS) entry which is preliminary data.</text>
</comment>
<dbReference type="PANTHER" id="PTHR45947:SF3">
    <property type="entry name" value="SULFOQUINOVOSYL TRANSFERASE SQD2"/>
    <property type="match status" value="1"/>
</dbReference>
<evidence type="ECO:0000259" key="1">
    <source>
        <dbReference type="Pfam" id="PF00534"/>
    </source>
</evidence>
<dbReference type="RefSeq" id="WP_032548994.1">
    <property type="nucleotide sequence ID" value="NZ_JFFR01000002.1"/>
</dbReference>
<dbReference type="InterPro" id="IPR050194">
    <property type="entry name" value="Glycosyltransferase_grp1"/>
</dbReference>
<dbReference type="STRING" id="212667.VFDL14_04590"/>
<keyword evidence="3" id="KW-0808">Transferase</keyword>
<evidence type="ECO:0000313" key="4">
    <source>
        <dbReference type="Proteomes" id="UP000027219"/>
    </source>
</evidence>
<proteinExistence type="predicted"/>